<protein>
    <submittedName>
        <fullName evidence="4">MBL fold metallo-hydrolase</fullName>
    </submittedName>
</protein>
<evidence type="ECO:0000259" key="3">
    <source>
        <dbReference type="SMART" id="SM00849"/>
    </source>
</evidence>
<evidence type="ECO:0000313" key="4">
    <source>
        <dbReference type="EMBL" id="MYM72860.1"/>
    </source>
</evidence>
<dbReference type="RefSeq" id="WP_161050218.1">
    <property type="nucleotide sequence ID" value="NZ_WWCR01000010.1"/>
</dbReference>
<dbReference type="Pfam" id="PF00753">
    <property type="entry name" value="Lactamase_B"/>
    <property type="match status" value="1"/>
</dbReference>
<name>A0A7X4H0X5_9BURK</name>
<comment type="similarity">
    <text evidence="1">Belongs to the metallo-beta-lactamase superfamily. Class-B beta-lactamase family.</text>
</comment>
<feature type="domain" description="Metallo-beta-lactamase" evidence="3">
    <location>
        <begin position="56"/>
        <end position="239"/>
    </location>
</feature>
<dbReference type="Gene3D" id="3.60.15.10">
    <property type="entry name" value="Ribonuclease Z/Hydroxyacylglutathione hydrolase-like"/>
    <property type="match status" value="1"/>
</dbReference>
<dbReference type="GO" id="GO:0016787">
    <property type="term" value="F:hydrolase activity"/>
    <property type="evidence" value="ECO:0007669"/>
    <property type="project" value="UniProtKB-KW"/>
</dbReference>
<keyword evidence="2" id="KW-0732">Signal</keyword>
<dbReference type="GO" id="GO:0017001">
    <property type="term" value="P:antibiotic catabolic process"/>
    <property type="evidence" value="ECO:0007669"/>
    <property type="project" value="UniProtKB-ARBA"/>
</dbReference>
<evidence type="ECO:0000256" key="1">
    <source>
        <dbReference type="ARBA" id="ARBA00005250"/>
    </source>
</evidence>
<dbReference type="InterPro" id="IPR050855">
    <property type="entry name" value="NDM-1-like"/>
</dbReference>
<dbReference type="SMART" id="SM00849">
    <property type="entry name" value="Lactamase_B"/>
    <property type="match status" value="1"/>
</dbReference>
<reference evidence="4 5" key="1">
    <citation type="submission" date="2019-12" db="EMBL/GenBank/DDBJ databases">
        <title>Novel species isolated from a subtropical stream in China.</title>
        <authorList>
            <person name="Lu H."/>
        </authorList>
    </citation>
    <scope>NUCLEOTIDE SEQUENCE [LARGE SCALE GENOMIC DNA]</scope>
    <source>
        <strain evidence="4 5">FT134W</strain>
    </source>
</reference>
<keyword evidence="4" id="KW-0378">Hydrolase</keyword>
<evidence type="ECO:0000256" key="2">
    <source>
        <dbReference type="SAM" id="SignalP"/>
    </source>
</evidence>
<evidence type="ECO:0000313" key="5">
    <source>
        <dbReference type="Proteomes" id="UP000469734"/>
    </source>
</evidence>
<feature type="chain" id="PRO_5030848278" evidence="2">
    <location>
        <begin position="22"/>
        <end position="307"/>
    </location>
</feature>
<gene>
    <name evidence="4" type="ORF">GTP56_11690</name>
</gene>
<dbReference type="PANTHER" id="PTHR42951">
    <property type="entry name" value="METALLO-BETA-LACTAMASE DOMAIN-CONTAINING"/>
    <property type="match status" value="1"/>
</dbReference>
<dbReference type="InterPro" id="IPR036866">
    <property type="entry name" value="RibonucZ/Hydroxyglut_hydro"/>
</dbReference>
<sequence length="307" mass="33257">MKNPIAAVALVFAAGLPLAHAADPNSPVVKINEATAKADITIETLRGNVSVLYGSGGNIIVYNSPQGKFVIDSGIAVSKDKLTAALNKLGPTPLKYLVNTHYHWDHTDGNAWMHAAGATIIGAPQTVKHLSEATRVDDWSYTFDVWPKEARPTILVKDSKTMQFGGEQVEIRNYGNGHTDGDLWVYLKKADVLSLGDTFWNSYYPFIDNEHGGSVGNTIAWANKAIDATTAHTQIVPGHGNTGTRADLIAWRDMLVSVRDQVSALKKQGKTLEQVVAAKPTAAYDAKYGAYVINGEFFTKLVYDGVK</sequence>
<proteinExistence type="inferred from homology"/>
<dbReference type="AlphaFoldDB" id="A0A7X4H0X5"/>
<dbReference type="CDD" id="cd16282">
    <property type="entry name" value="metallo-hydrolase-like_MBL-fold"/>
    <property type="match status" value="1"/>
</dbReference>
<dbReference type="InterPro" id="IPR001279">
    <property type="entry name" value="Metallo-B-lactamas"/>
</dbReference>
<dbReference type="Proteomes" id="UP000469734">
    <property type="component" value="Unassembled WGS sequence"/>
</dbReference>
<dbReference type="EMBL" id="WWCR01000010">
    <property type="protein sequence ID" value="MYM72860.1"/>
    <property type="molecule type" value="Genomic_DNA"/>
</dbReference>
<organism evidence="4 5">
    <name type="scientific">Duganella margarita</name>
    <dbReference type="NCBI Taxonomy" id="2692170"/>
    <lineage>
        <taxon>Bacteria</taxon>
        <taxon>Pseudomonadati</taxon>
        <taxon>Pseudomonadota</taxon>
        <taxon>Betaproteobacteria</taxon>
        <taxon>Burkholderiales</taxon>
        <taxon>Oxalobacteraceae</taxon>
        <taxon>Telluria group</taxon>
        <taxon>Duganella</taxon>
    </lineage>
</organism>
<comment type="caution">
    <text evidence="4">The sequence shown here is derived from an EMBL/GenBank/DDBJ whole genome shotgun (WGS) entry which is preliminary data.</text>
</comment>
<dbReference type="PANTHER" id="PTHR42951:SF4">
    <property type="entry name" value="ACYL-COENZYME A THIOESTERASE MBLAC2"/>
    <property type="match status" value="1"/>
</dbReference>
<dbReference type="SUPFAM" id="SSF56281">
    <property type="entry name" value="Metallo-hydrolase/oxidoreductase"/>
    <property type="match status" value="1"/>
</dbReference>
<accession>A0A7X4H0X5</accession>
<feature type="signal peptide" evidence="2">
    <location>
        <begin position="1"/>
        <end position="21"/>
    </location>
</feature>